<dbReference type="Proteomes" id="UP000306393">
    <property type="component" value="Unassembled WGS sequence"/>
</dbReference>
<dbReference type="Proteomes" id="UP000661012">
    <property type="component" value="Unassembled WGS sequence"/>
</dbReference>
<sequence length="251" mass="27902">MKRKTLLTLTALLSAPGAHAGWYKVDNYAGTIGAWPVHISLQQYDSYGSGLNIKGSYYYDKHRAPIPLYGRQTATTYALCEIHSAAEFDRVMNQGTTEAMDTRACPFRLAREGDRLQGEWQQGKKRYAVSLQHTASLDNTAEGSITGNTVDIPFWGQTATHSFVGHYQASADGIAIRRVSVVNKSTGKVDQILDPQQHQCEFGFYMTAIYQNIEPLDQGKGITLNCYSQKADVVVDYRFDGGQKRYRASAP</sequence>
<dbReference type="OrthoDB" id="9809602at2"/>
<organism evidence="3 4">
    <name type="scientific">Erwinia persicina</name>
    <dbReference type="NCBI Taxonomy" id="55211"/>
    <lineage>
        <taxon>Bacteria</taxon>
        <taxon>Pseudomonadati</taxon>
        <taxon>Pseudomonadota</taxon>
        <taxon>Gammaproteobacteria</taxon>
        <taxon>Enterobacterales</taxon>
        <taxon>Erwiniaceae</taxon>
        <taxon>Erwinia</taxon>
    </lineage>
</organism>
<reference evidence="2 5" key="2">
    <citation type="journal article" date="2020" name="FEMS Microbiol. Ecol.">
        <title>Temporal dynamics of bacterial communities during seed development and maturation.</title>
        <authorList>
            <person name="Chesneau G."/>
            <person name="Torres-Cortes G."/>
            <person name="Briand M."/>
            <person name="Darrasse A."/>
            <person name="Preveaux A."/>
            <person name="Marais C."/>
            <person name="Jacques M.A."/>
            <person name="Shade A."/>
            <person name="Barret M."/>
        </authorList>
    </citation>
    <scope>NUCLEOTIDE SEQUENCE [LARGE SCALE GENOMIC DNA]</scope>
    <source>
        <strain evidence="2 5">CFBP13732</strain>
    </source>
</reference>
<dbReference type="STRING" id="1219360.GCA_001571305_04131"/>
<evidence type="ECO:0000313" key="4">
    <source>
        <dbReference type="Proteomes" id="UP000306393"/>
    </source>
</evidence>
<dbReference type="EMBL" id="QGAC01000018">
    <property type="protein sequence ID" value="TKJ86665.1"/>
    <property type="molecule type" value="Genomic_DNA"/>
</dbReference>
<evidence type="ECO:0000256" key="1">
    <source>
        <dbReference type="SAM" id="SignalP"/>
    </source>
</evidence>
<reference evidence="3 4" key="1">
    <citation type="journal article" date="2019" name="Sci. Rep.">
        <title>Differences in resource use lead to coexistence of seed-transmitted microbial populations.</title>
        <authorList>
            <person name="Torres-Cortes G."/>
            <person name="Garcia B.J."/>
            <person name="Compant S."/>
            <person name="Rezki S."/>
            <person name="Jones P."/>
            <person name="Preveaux A."/>
            <person name="Briand M."/>
            <person name="Roulet A."/>
            <person name="Bouchez O."/>
            <person name="Jacobson D."/>
            <person name="Barret M."/>
        </authorList>
    </citation>
    <scope>NUCLEOTIDE SEQUENCE [LARGE SCALE GENOMIC DNA]</scope>
    <source>
        <strain evidence="3 4">CFBP13511</strain>
    </source>
</reference>
<keyword evidence="5" id="KW-1185">Reference proteome</keyword>
<dbReference type="RefSeq" id="WP_137269707.1">
    <property type="nucleotide sequence ID" value="NZ_JACYNM010000015.1"/>
</dbReference>
<protein>
    <submittedName>
        <fullName evidence="3">Uncharacterized protein</fullName>
    </submittedName>
</protein>
<name>A0A4U3F293_9GAMM</name>
<dbReference type="AlphaFoldDB" id="A0A4U3F293"/>
<evidence type="ECO:0000313" key="5">
    <source>
        <dbReference type="Proteomes" id="UP000661012"/>
    </source>
</evidence>
<keyword evidence="1" id="KW-0732">Signal</keyword>
<proteinExistence type="predicted"/>
<evidence type="ECO:0000313" key="3">
    <source>
        <dbReference type="EMBL" id="TKJ86665.1"/>
    </source>
</evidence>
<dbReference type="EMBL" id="JACYNN010000015">
    <property type="protein sequence ID" value="MBD8108131.1"/>
    <property type="molecule type" value="Genomic_DNA"/>
</dbReference>
<gene>
    <name evidence="3" type="ORF">EpCFBP13511_17595</name>
    <name evidence="2" type="ORF">IFT93_17190</name>
</gene>
<feature type="signal peptide" evidence="1">
    <location>
        <begin position="1"/>
        <end position="20"/>
    </location>
</feature>
<evidence type="ECO:0000313" key="2">
    <source>
        <dbReference type="EMBL" id="MBD8108131.1"/>
    </source>
</evidence>
<feature type="chain" id="PRO_5020333277" evidence="1">
    <location>
        <begin position="21"/>
        <end position="251"/>
    </location>
</feature>
<accession>A0A4U3F293</accession>
<comment type="caution">
    <text evidence="3">The sequence shown here is derived from an EMBL/GenBank/DDBJ whole genome shotgun (WGS) entry which is preliminary data.</text>
</comment>